<dbReference type="Gene3D" id="3.40.50.300">
    <property type="entry name" value="P-loop containing nucleotide triphosphate hydrolases"/>
    <property type="match status" value="1"/>
</dbReference>
<dbReference type="InterPro" id="IPR002543">
    <property type="entry name" value="FtsK_dom"/>
</dbReference>
<feature type="domain" description="CagE TrbE VirB component of type IV transporter system central" evidence="5">
    <location>
        <begin position="176"/>
        <end position="375"/>
    </location>
</feature>
<evidence type="ECO:0000256" key="1">
    <source>
        <dbReference type="ARBA" id="ARBA00006512"/>
    </source>
</evidence>
<evidence type="ECO:0000313" key="7">
    <source>
        <dbReference type="Proteomes" id="UP000005013"/>
    </source>
</evidence>
<dbReference type="eggNOG" id="COG3451">
    <property type="taxonomic scope" value="Bacteria"/>
</dbReference>
<dbReference type="Proteomes" id="UP000005013">
    <property type="component" value="Chromosome"/>
</dbReference>
<dbReference type="InterPro" id="IPR018145">
    <property type="entry name" value="CagE_TrbE_VirB_cntrl_dom"/>
</dbReference>
<dbReference type="NCBIfam" id="TIGR00929">
    <property type="entry name" value="VirB4_CagE"/>
    <property type="match status" value="1"/>
</dbReference>
<dbReference type="SUPFAM" id="SSF52540">
    <property type="entry name" value="P-loop containing nucleoside triphosphate hydrolases"/>
    <property type="match status" value="1"/>
</dbReference>
<dbReference type="InterPro" id="IPR051162">
    <property type="entry name" value="T4SS_component"/>
</dbReference>
<dbReference type="RefSeq" id="WP_014658597.1">
    <property type="nucleotide sequence ID" value="NC_017735.1"/>
</dbReference>
<evidence type="ECO:0008006" key="8">
    <source>
        <dbReference type="Google" id="ProtNLM"/>
    </source>
</evidence>
<gene>
    <name evidence="6" type="ordered locus">HCD_00180</name>
</gene>
<comment type="similarity">
    <text evidence="1">Belongs to the TrbE/VirB4 family.</text>
</comment>
<evidence type="ECO:0000313" key="6">
    <source>
        <dbReference type="EMBL" id="AFI05068.1"/>
    </source>
</evidence>
<dbReference type="Pfam" id="PF01580">
    <property type="entry name" value="FtsK_SpoIIIE"/>
    <property type="match status" value="1"/>
</dbReference>
<dbReference type="OrthoDB" id="9816422at2"/>
<dbReference type="GO" id="GO:0003677">
    <property type="term" value="F:DNA binding"/>
    <property type="evidence" value="ECO:0007669"/>
    <property type="project" value="InterPro"/>
</dbReference>
<name>I0EQ49_HELCM</name>
<dbReference type="GO" id="GO:0005524">
    <property type="term" value="F:ATP binding"/>
    <property type="evidence" value="ECO:0007669"/>
    <property type="project" value="UniProtKB-KW"/>
</dbReference>
<keyword evidence="3" id="KW-0067">ATP-binding</keyword>
<accession>I0EQ49</accession>
<dbReference type="STRING" id="1163745.HCD_00180"/>
<evidence type="ECO:0000259" key="5">
    <source>
        <dbReference type="Pfam" id="PF03135"/>
    </source>
</evidence>
<dbReference type="KEGG" id="hcm:HCD_00180"/>
<dbReference type="InterPro" id="IPR027417">
    <property type="entry name" value="P-loop_NTPase"/>
</dbReference>
<sequence>MLEKLVSTIKQKVSNYLLGVLPKSYSMSEENNILGLYDEHFLLTKNENLVGILSLEGISYTHLNMEQLQDLFTERQMALDSLEKVVVRIVAKRRKMDYRQNTQAKSKFVQAILDKFENKEVYENQYFLVLESTHSLWGVLEHKKQSLMRANKENFKDILSYKSHFLQETLKSLELQLKSYRPKLLNSREVLNFYAEYINGFELPLKPLVGGYLSDSYIASLVTFEKDYFIQERFNQKLYSRLIGIKAYESERITSIAIATLLYQEAHLDIVFSIEPMSVNKALNFLKERTKFSMSNLVKNELLEYQELVKTRRLSMQKFALNILIKAPSLESLDAQTSLVLGLLSKEGLVGVVETFGLKGGYFSFFPECIHLNHRLRFLTSKALACLMVFEKQNSGFRANSWGNSPLSVFKNLDSTPFLFNFHNQEVKHDRGSEVAKVNGHTLIIGATGSGKSTLMSFLMMSALKYEKMRLLAFDRMQGLYSFTKFFKGHYHDGLSFSINPFSLEPNAQNMQFLQSFYQAMLNIKDPTSRNKELIEDVNAISNAIMSLYETLYPKAFDLKDFKETLKRTSSNQLNLSLEPYLSNPLFNALNDTLNTNALLNVINLDAITQNPKDLGLLAYYLFYRILEESRKNDGGFLVFLDEFKSYVENDLLNTKINALITQARKANGVVVLALQDIYQLSGVKNAHSFLSNMGTLILYPQKNAKELKQNFNVPLSEMEISFLENTPLHSRQVLVKNLGDGSSNMIDVSLESLGHYLKIFNSDSSHVNKMKALQQDYPNKWREKLIGESN</sequence>
<dbReference type="EMBL" id="CP003481">
    <property type="protein sequence ID" value="AFI05068.1"/>
    <property type="molecule type" value="Genomic_DNA"/>
</dbReference>
<evidence type="ECO:0000256" key="2">
    <source>
        <dbReference type="ARBA" id="ARBA00022741"/>
    </source>
</evidence>
<organism evidence="6 7">
    <name type="scientific">Helicobacter cetorum (strain ATCC BAA-540 / CCUG 52418 / MIT 99-5656)</name>
    <dbReference type="NCBI Taxonomy" id="1163745"/>
    <lineage>
        <taxon>Bacteria</taxon>
        <taxon>Pseudomonadati</taxon>
        <taxon>Campylobacterota</taxon>
        <taxon>Epsilonproteobacteria</taxon>
        <taxon>Campylobacterales</taxon>
        <taxon>Helicobacteraceae</taxon>
        <taxon>Helicobacter</taxon>
    </lineage>
</organism>
<dbReference type="PATRIC" id="fig|1163745.3.peg.42"/>
<evidence type="ECO:0000256" key="3">
    <source>
        <dbReference type="ARBA" id="ARBA00022840"/>
    </source>
</evidence>
<dbReference type="InterPro" id="IPR004346">
    <property type="entry name" value="CagE_TrbE_VirB"/>
</dbReference>
<keyword evidence="7" id="KW-1185">Reference proteome</keyword>
<dbReference type="HOGENOM" id="CLU_023569_0_0_7"/>
<keyword evidence="2" id="KW-0547">Nucleotide-binding</keyword>
<dbReference type="PANTHER" id="PTHR30121">
    <property type="entry name" value="UNCHARACTERIZED PROTEIN YJGR-RELATED"/>
    <property type="match status" value="1"/>
</dbReference>
<protein>
    <recommendedName>
        <fullName evidence="8">Transporter</fullName>
    </recommendedName>
</protein>
<dbReference type="PANTHER" id="PTHR30121:SF12">
    <property type="entry name" value="TYPE IV SECRETION SYSTEM PROTEIN CAGE"/>
    <property type="match status" value="1"/>
</dbReference>
<reference evidence="6 7" key="1">
    <citation type="journal article" date="2013" name="PLoS ONE">
        <title>Sequence Divergence and Conservation in Genomes ofHelicobacter cetorum Strains from a Dolphin and a Whale.</title>
        <authorList>
            <person name="Kersulyte D."/>
            <person name="Rossi M."/>
            <person name="Berg D.E."/>
        </authorList>
    </citation>
    <scope>NUCLEOTIDE SEQUENCE [LARGE SCALE GENOMIC DNA]</scope>
    <source>
        <strain evidence="6 7">MIT 99-5656</strain>
    </source>
</reference>
<proteinExistence type="inferred from homology"/>
<dbReference type="Pfam" id="PF03135">
    <property type="entry name" value="CagE_TrbE_VirB"/>
    <property type="match status" value="1"/>
</dbReference>
<dbReference type="AlphaFoldDB" id="I0EQ49"/>
<feature type="domain" description="FtsK" evidence="4">
    <location>
        <begin position="404"/>
        <end position="466"/>
    </location>
</feature>
<evidence type="ECO:0000259" key="4">
    <source>
        <dbReference type="Pfam" id="PF01580"/>
    </source>
</evidence>